<evidence type="ECO:0000313" key="7">
    <source>
        <dbReference type="EMBL" id="GBD07839.1"/>
    </source>
</evidence>
<keyword evidence="3 4" id="KW-0408">Iron</keyword>
<evidence type="ECO:0000259" key="6">
    <source>
        <dbReference type="PROSITE" id="PS51007"/>
    </source>
</evidence>
<feature type="domain" description="Cytochrome c" evidence="6">
    <location>
        <begin position="32"/>
        <end position="118"/>
    </location>
</feature>
<keyword evidence="1 4" id="KW-0349">Heme</keyword>
<dbReference type="PANTHER" id="PTHR35889">
    <property type="entry name" value="CYCLOINULO-OLIGOSACCHARIDE FRUCTANOTRANSFERASE-RELATED"/>
    <property type="match status" value="1"/>
</dbReference>
<dbReference type="EMBL" id="BEHY01000001">
    <property type="protein sequence ID" value="GBD07839.1"/>
    <property type="molecule type" value="Genomic_DNA"/>
</dbReference>
<accession>A0A2H5Y316</accession>
<dbReference type="Pfam" id="PF07635">
    <property type="entry name" value="PSCyt1"/>
    <property type="match status" value="1"/>
</dbReference>
<dbReference type="SUPFAM" id="SSF46626">
    <property type="entry name" value="Cytochrome c"/>
    <property type="match status" value="1"/>
</dbReference>
<dbReference type="InterPro" id="IPR009056">
    <property type="entry name" value="Cyt_c-like_dom"/>
</dbReference>
<dbReference type="GO" id="GO:0046872">
    <property type="term" value="F:metal ion binding"/>
    <property type="evidence" value="ECO:0007669"/>
    <property type="project" value="UniProtKB-KW"/>
</dbReference>
<evidence type="ECO:0000256" key="1">
    <source>
        <dbReference type="ARBA" id="ARBA00022617"/>
    </source>
</evidence>
<keyword evidence="2 4" id="KW-0479">Metal-binding</keyword>
<evidence type="ECO:0000256" key="2">
    <source>
        <dbReference type="ARBA" id="ARBA00022723"/>
    </source>
</evidence>
<comment type="caution">
    <text evidence="7">The sequence shown here is derived from an EMBL/GenBank/DDBJ whole genome shotgun (WGS) entry which is preliminary data.</text>
</comment>
<proteinExistence type="predicted"/>
<evidence type="ECO:0000313" key="8">
    <source>
        <dbReference type="Proteomes" id="UP000236642"/>
    </source>
</evidence>
<reference evidence="8" key="1">
    <citation type="submission" date="2017-09" db="EMBL/GenBank/DDBJ databases">
        <title>Metaegenomics of thermophilic ammonia-oxidizing enrichment culture.</title>
        <authorList>
            <person name="Kato S."/>
            <person name="Suzuki K."/>
        </authorList>
    </citation>
    <scope>NUCLEOTIDE SEQUENCE [LARGE SCALE GENOMIC DNA]</scope>
</reference>
<name>A0A2H5Y316_9CHLR</name>
<sequence length="121" mass="13001">MGPGGMGRFPAPVPPMAPTSVRTPGPWTPDVSFERDIRPIFARACVRCHGGAAGLWLDRYDRVMAGSARGSVVIPGNPEASELYRRITGRSQPAMPLGGPPLSPEEIERIRQWIAAGAPDR</sequence>
<protein>
    <recommendedName>
        <fullName evidence="6">Cytochrome c domain-containing protein</fullName>
    </recommendedName>
</protein>
<dbReference type="PANTHER" id="PTHR35889:SF3">
    <property type="entry name" value="F-BOX DOMAIN-CONTAINING PROTEIN"/>
    <property type="match status" value="1"/>
</dbReference>
<dbReference type="InterPro" id="IPR011429">
    <property type="entry name" value="Cyt_c_Planctomycete-type"/>
</dbReference>
<dbReference type="PROSITE" id="PS51007">
    <property type="entry name" value="CYTC"/>
    <property type="match status" value="1"/>
</dbReference>
<evidence type="ECO:0000256" key="5">
    <source>
        <dbReference type="SAM" id="MobiDB-lite"/>
    </source>
</evidence>
<dbReference type="Gene3D" id="1.10.760.10">
    <property type="entry name" value="Cytochrome c-like domain"/>
    <property type="match status" value="1"/>
</dbReference>
<gene>
    <name evidence="7" type="ORF">HRbin22_00065</name>
</gene>
<dbReference type="Proteomes" id="UP000236642">
    <property type="component" value="Unassembled WGS sequence"/>
</dbReference>
<feature type="region of interest" description="Disordered" evidence="5">
    <location>
        <begin position="1"/>
        <end position="27"/>
    </location>
</feature>
<evidence type="ECO:0000256" key="4">
    <source>
        <dbReference type="PROSITE-ProRule" id="PRU00433"/>
    </source>
</evidence>
<dbReference type="GO" id="GO:0020037">
    <property type="term" value="F:heme binding"/>
    <property type="evidence" value="ECO:0007669"/>
    <property type="project" value="InterPro"/>
</dbReference>
<dbReference type="InterPro" id="IPR036909">
    <property type="entry name" value="Cyt_c-like_dom_sf"/>
</dbReference>
<dbReference type="GO" id="GO:0009055">
    <property type="term" value="F:electron transfer activity"/>
    <property type="evidence" value="ECO:0007669"/>
    <property type="project" value="InterPro"/>
</dbReference>
<evidence type="ECO:0000256" key="3">
    <source>
        <dbReference type="ARBA" id="ARBA00023004"/>
    </source>
</evidence>
<dbReference type="AlphaFoldDB" id="A0A2H5Y316"/>
<organism evidence="7 8">
    <name type="scientific">Candidatus Thermoflexus japonica</name>
    <dbReference type="NCBI Taxonomy" id="2035417"/>
    <lineage>
        <taxon>Bacteria</taxon>
        <taxon>Bacillati</taxon>
        <taxon>Chloroflexota</taxon>
        <taxon>Thermoflexia</taxon>
        <taxon>Thermoflexales</taxon>
        <taxon>Thermoflexaceae</taxon>
        <taxon>Thermoflexus</taxon>
    </lineage>
</organism>